<dbReference type="InterPro" id="IPR052228">
    <property type="entry name" value="Sec_Metab_Biosynth_Oxidored"/>
</dbReference>
<gene>
    <name evidence="2" type="ORF">AB0I48_17415</name>
</gene>
<reference evidence="2 3" key="1">
    <citation type="submission" date="2024-06" db="EMBL/GenBank/DDBJ databases">
        <title>The Natural Products Discovery Center: Release of the First 8490 Sequenced Strains for Exploring Actinobacteria Biosynthetic Diversity.</title>
        <authorList>
            <person name="Kalkreuter E."/>
            <person name="Kautsar S.A."/>
            <person name="Yang D."/>
            <person name="Bader C.D."/>
            <person name="Teijaro C.N."/>
            <person name="Fluegel L."/>
            <person name="Davis C.M."/>
            <person name="Simpson J.R."/>
            <person name="Lauterbach L."/>
            <person name="Steele A.D."/>
            <person name="Gui C."/>
            <person name="Meng S."/>
            <person name="Li G."/>
            <person name="Viehrig K."/>
            <person name="Ye F."/>
            <person name="Su P."/>
            <person name="Kiefer A.F."/>
            <person name="Nichols A."/>
            <person name="Cepeda A.J."/>
            <person name="Yan W."/>
            <person name="Fan B."/>
            <person name="Jiang Y."/>
            <person name="Adhikari A."/>
            <person name="Zheng C.-J."/>
            <person name="Schuster L."/>
            <person name="Cowan T.M."/>
            <person name="Smanski M.J."/>
            <person name="Chevrette M.G."/>
            <person name="De Carvalho L.P.S."/>
            <person name="Shen B."/>
        </authorList>
    </citation>
    <scope>NUCLEOTIDE SEQUENCE [LARGE SCALE GENOMIC DNA]</scope>
    <source>
        <strain evidence="2 3">NPDC050403</strain>
    </source>
</reference>
<proteinExistence type="predicted"/>
<accession>A0ABV3FV93</accession>
<comment type="caution">
    <text evidence="2">The sequence shown here is derived from an EMBL/GenBank/DDBJ whole genome shotgun (WGS) entry which is preliminary data.</text>
</comment>
<dbReference type="Proteomes" id="UP001551695">
    <property type="component" value="Unassembled WGS sequence"/>
</dbReference>
<dbReference type="SUPFAM" id="SSF51735">
    <property type="entry name" value="NAD(P)-binding Rossmann-fold domains"/>
    <property type="match status" value="1"/>
</dbReference>
<dbReference type="InterPro" id="IPR036291">
    <property type="entry name" value="NAD(P)-bd_dom_sf"/>
</dbReference>
<evidence type="ECO:0000256" key="1">
    <source>
        <dbReference type="ARBA" id="ARBA00023002"/>
    </source>
</evidence>
<dbReference type="Gene3D" id="3.40.50.720">
    <property type="entry name" value="NAD(P)-binding Rossmann-like Domain"/>
    <property type="match status" value="1"/>
</dbReference>
<protein>
    <submittedName>
        <fullName evidence="2">SDR family NAD(P)-dependent oxidoreductase</fullName>
    </submittedName>
</protein>
<evidence type="ECO:0000313" key="3">
    <source>
        <dbReference type="Proteomes" id="UP001551695"/>
    </source>
</evidence>
<organism evidence="2 3">
    <name type="scientific">Nocardia aurea</name>
    <dbReference type="NCBI Taxonomy" id="2144174"/>
    <lineage>
        <taxon>Bacteria</taxon>
        <taxon>Bacillati</taxon>
        <taxon>Actinomycetota</taxon>
        <taxon>Actinomycetes</taxon>
        <taxon>Mycobacteriales</taxon>
        <taxon>Nocardiaceae</taxon>
        <taxon>Nocardia</taxon>
    </lineage>
</organism>
<evidence type="ECO:0000313" key="2">
    <source>
        <dbReference type="EMBL" id="MEV0709342.1"/>
    </source>
</evidence>
<dbReference type="PANTHER" id="PTHR47534:SF3">
    <property type="entry name" value="ALCOHOL DEHYDROGENASE-LIKE C-TERMINAL DOMAIN-CONTAINING PROTEIN"/>
    <property type="match status" value="1"/>
</dbReference>
<dbReference type="EMBL" id="JBFAKC010000007">
    <property type="protein sequence ID" value="MEV0709342.1"/>
    <property type="molecule type" value="Genomic_DNA"/>
</dbReference>
<dbReference type="RefSeq" id="WP_357784797.1">
    <property type="nucleotide sequence ID" value="NZ_JBFAKC010000007.1"/>
</dbReference>
<dbReference type="PANTHER" id="PTHR47534">
    <property type="entry name" value="YALI0E05731P"/>
    <property type="match status" value="1"/>
</dbReference>
<keyword evidence="1" id="KW-0560">Oxidoreductase</keyword>
<keyword evidence="3" id="KW-1185">Reference proteome</keyword>
<name>A0ABV3FV93_9NOCA</name>
<sequence length="278" mass="29726">MRTYVITGGTDGIGRGLGLHWLGRGDRVIAIASGAEKGAAFLSEATRLGAADRAHFLRADLGTRAGTNRVLTEVPTLTDTVDGLVFGAQHFRPERVETVDGFESTFALAYLSRYILGHGLVPLLEAAPAPVIMNIAGPGGLPGTIAWDDLQLRADYRGMRAAMQASRCIDLLGIHFPQRHPGARTRYVLYNPMFTRTAMADSLPTVQRLVSKAAAVLFAQSVAKAIVPVVELVDIPPYAPVSAFRRRTPIPLTGKDFDPDAALRLDAVTAALLAETTA</sequence>
<dbReference type="Pfam" id="PF00106">
    <property type="entry name" value="adh_short"/>
    <property type="match status" value="1"/>
</dbReference>
<dbReference type="InterPro" id="IPR002347">
    <property type="entry name" value="SDR_fam"/>
</dbReference>